<dbReference type="AlphaFoldDB" id="A0A9J5Y785"/>
<dbReference type="EMBL" id="JACXVP010000007">
    <property type="protein sequence ID" value="KAG5595751.1"/>
    <property type="molecule type" value="Genomic_DNA"/>
</dbReference>
<dbReference type="Proteomes" id="UP000824120">
    <property type="component" value="Chromosome 7"/>
</dbReference>
<evidence type="ECO:0000313" key="2">
    <source>
        <dbReference type="EMBL" id="KAG5595751.1"/>
    </source>
</evidence>
<reference evidence="2 3" key="1">
    <citation type="submission" date="2020-09" db="EMBL/GenBank/DDBJ databases">
        <title>De no assembly of potato wild relative species, Solanum commersonii.</title>
        <authorList>
            <person name="Cho K."/>
        </authorList>
    </citation>
    <scope>NUCLEOTIDE SEQUENCE [LARGE SCALE GENOMIC DNA]</scope>
    <source>
        <strain evidence="2">LZ3.2</strain>
        <tissue evidence="2">Leaf</tissue>
    </source>
</reference>
<gene>
    <name evidence="2" type="ORF">H5410_036983</name>
</gene>
<dbReference type="InterPro" id="IPR046796">
    <property type="entry name" value="Transposase_32_dom"/>
</dbReference>
<evidence type="ECO:0000259" key="1">
    <source>
        <dbReference type="Pfam" id="PF20167"/>
    </source>
</evidence>
<organism evidence="2 3">
    <name type="scientific">Solanum commersonii</name>
    <name type="common">Commerson's wild potato</name>
    <name type="synonym">Commerson's nightshade</name>
    <dbReference type="NCBI Taxonomy" id="4109"/>
    <lineage>
        <taxon>Eukaryota</taxon>
        <taxon>Viridiplantae</taxon>
        <taxon>Streptophyta</taxon>
        <taxon>Embryophyta</taxon>
        <taxon>Tracheophyta</taxon>
        <taxon>Spermatophyta</taxon>
        <taxon>Magnoliopsida</taxon>
        <taxon>eudicotyledons</taxon>
        <taxon>Gunneridae</taxon>
        <taxon>Pentapetalae</taxon>
        <taxon>asterids</taxon>
        <taxon>lamiids</taxon>
        <taxon>Solanales</taxon>
        <taxon>Solanaceae</taxon>
        <taxon>Solanoideae</taxon>
        <taxon>Solaneae</taxon>
        <taxon>Solanum</taxon>
    </lineage>
</organism>
<protein>
    <recommendedName>
        <fullName evidence="1">Putative plant transposon protein domain-containing protein</fullName>
    </recommendedName>
</protein>
<keyword evidence="3" id="KW-1185">Reference proteome</keyword>
<feature type="domain" description="Putative plant transposon protein" evidence="1">
    <location>
        <begin position="6"/>
        <end position="71"/>
    </location>
</feature>
<dbReference type="PANTHER" id="PTHR33180:SF31">
    <property type="entry name" value="POLYPROTEIN PROTEIN"/>
    <property type="match status" value="1"/>
</dbReference>
<sequence>MKKWLDSLISDGTPKWLEAGTPIEKKDLNVAVRHWFGFISSTIMPYQNEAILLLSKAAYLGCIIDGTRLNLIEAEYLKDEVEKKKMKTLVDVSSVVDTNSPPVEVVLPTLAPKPSSTSCVLPSDIPSSSAAALPPRPVVASVTRTPFTQAALLHMGLLTFLPIVGLPNSRPPFQLKSTDMSMIFGMMEIPDAPDMPSTTSGDEIRVEEAVDLEFEIETDDDMLEVVEEASYEDLIEIEEAMVDAFVQASLVDTPLAYPSAVTVPSEVTPDTDS</sequence>
<dbReference type="PANTHER" id="PTHR33180">
    <property type="entry name" value="PHOTOSYSTEM II CP43 REACTION CENTER PROTEIN"/>
    <property type="match status" value="1"/>
</dbReference>
<dbReference type="OrthoDB" id="1306244at2759"/>
<proteinExistence type="predicted"/>
<dbReference type="Pfam" id="PF20167">
    <property type="entry name" value="Transposase_32"/>
    <property type="match status" value="1"/>
</dbReference>
<evidence type="ECO:0000313" key="3">
    <source>
        <dbReference type="Proteomes" id="UP000824120"/>
    </source>
</evidence>
<name>A0A9J5Y785_SOLCO</name>
<accession>A0A9J5Y785</accession>
<comment type="caution">
    <text evidence="2">The sequence shown here is derived from an EMBL/GenBank/DDBJ whole genome shotgun (WGS) entry which is preliminary data.</text>
</comment>